<feature type="transmembrane region" description="Helical" evidence="1">
    <location>
        <begin position="12"/>
        <end position="33"/>
    </location>
</feature>
<gene>
    <name evidence="3" type="ORF">OI18_07670</name>
</gene>
<dbReference type="AlphaFoldDB" id="A0A0C1IXJ8"/>
<dbReference type="GO" id="GO:0006506">
    <property type="term" value="P:GPI anchor biosynthetic process"/>
    <property type="evidence" value="ECO:0007669"/>
    <property type="project" value="TreeGrafter"/>
</dbReference>
<dbReference type="PANTHER" id="PTHR14859:SF15">
    <property type="entry name" value="ENDONUCLEASE_EXONUCLEASE_PHOSPHATASE DOMAIN-CONTAINING PROTEIN"/>
    <property type="match status" value="1"/>
</dbReference>
<evidence type="ECO:0000256" key="1">
    <source>
        <dbReference type="SAM" id="Phobius"/>
    </source>
</evidence>
<evidence type="ECO:0000313" key="3">
    <source>
        <dbReference type="EMBL" id="KIC95179.1"/>
    </source>
</evidence>
<dbReference type="PROSITE" id="PS51257">
    <property type="entry name" value="PROKAR_LIPOPROTEIN"/>
    <property type="match status" value="1"/>
</dbReference>
<feature type="domain" description="Endonuclease/exonuclease/phosphatase" evidence="2">
    <location>
        <begin position="108"/>
        <end position="367"/>
    </location>
</feature>
<dbReference type="SUPFAM" id="SSF56219">
    <property type="entry name" value="DNase I-like"/>
    <property type="match status" value="1"/>
</dbReference>
<dbReference type="GO" id="GO:0016020">
    <property type="term" value="C:membrane"/>
    <property type="evidence" value="ECO:0007669"/>
    <property type="project" value="GOC"/>
</dbReference>
<protein>
    <recommendedName>
        <fullName evidence="2">Endonuclease/exonuclease/phosphatase domain-containing protein</fullName>
    </recommendedName>
</protein>
<dbReference type="OrthoDB" id="635146at2"/>
<dbReference type="InterPro" id="IPR036691">
    <property type="entry name" value="Endo/exonu/phosph_ase_sf"/>
</dbReference>
<feature type="transmembrane region" description="Helical" evidence="1">
    <location>
        <begin position="39"/>
        <end position="63"/>
    </location>
</feature>
<proteinExistence type="predicted"/>
<keyword evidence="1" id="KW-0472">Membrane</keyword>
<comment type="caution">
    <text evidence="3">The sequence shown here is derived from an EMBL/GenBank/DDBJ whole genome shotgun (WGS) entry which is preliminary data.</text>
</comment>
<dbReference type="STRING" id="1349421.OI18_07670"/>
<feature type="transmembrane region" description="Helical" evidence="1">
    <location>
        <begin position="70"/>
        <end position="90"/>
    </location>
</feature>
<dbReference type="GO" id="GO:0003824">
    <property type="term" value="F:catalytic activity"/>
    <property type="evidence" value="ECO:0007669"/>
    <property type="project" value="InterPro"/>
</dbReference>
<dbReference type="Gene3D" id="3.60.10.10">
    <property type="entry name" value="Endonuclease/exonuclease/phosphatase"/>
    <property type="match status" value="1"/>
</dbReference>
<keyword evidence="4" id="KW-1185">Reference proteome</keyword>
<dbReference type="Proteomes" id="UP000031408">
    <property type="component" value="Unassembled WGS sequence"/>
</dbReference>
<keyword evidence="1" id="KW-0812">Transmembrane</keyword>
<dbReference type="InterPro" id="IPR005135">
    <property type="entry name" value="Endo/exonuclease/phosphatase"/>
</dbReference>
<dbReference type="RefSeq" id="WP_039138643.1">
    <property type="nucleotide sequence ID" value="NZ_JSVC01000008.1"/>
</dbReference>
<evidence type="ECO:0000259" key="2">
    <source>
        <dbReference type="Pfam" id="PF03372"/>
    </source>
</evidence>
<dbReference type="InterPro" id="IPR051916">
    <property type="entry name" value="GPI-anchor_lipid_remodeler"/>
</dbReference>
<dbReference type="CDD" id="cd09084">
    <property type="entry name" value="EEP-2"/>
    <property type="match status" value="1"/>
</dbReference>
<organism evidence="3 4">
    <name type="scientific">Flavihumibacter solisilvae</name>
    <dbReference type="NCBI Taxonomy" id="1349421"/>
    <lineage>
        <taxon>Bacteria</taxon>
        <taxon>Pseudomonadati</taxon>
        <taxon>Bacteroidota</taxon>
        <taxon>Chitinophagia</taxon>
        <taxon>Chitinophagales</taxon>
        <taxon>Chitinophagaceae</taxon>
        <taxon>Flavihumibacter</taxon>
    </lineage>
</organism>
<name>A0A0C1IXJ8_9BACT</name>
<evidence type="ECO:0000313" key="4">
    <source>
        <dbReference type="Proteomes" id="UP000031408"/>
    </source>
</evidence>
<dbReference type="EMBL" id="JSVC01000008">
    <property type="protein sequence ID" value="KIC95179.1"/>
    <property type="molecule type" value="Genomic_DNA"/>
</dbReference>
<dbReference type="Pfam" id="PF03372">
    <property type="entry name" value="Exo_endo_phos"/>
    <property type="match status" value="1"/>
</dbReference>
<keyword evidence="1" id="KW-1133">Transmembrane helix</keyword>
<reference evidence="3 4" key="1">
    <citation type="submission" date="2014-11" db="EMBL/GenBank/DDBJ databases">
        <title>Genome sequence of Flavihumibacter solisilvae 3-3.</title>
        <authorList>
            <person name="Zhou G."/>
            <person name="Li M."/>
            <person name="Wang G."/>
        </authorList>
    </citation>
    <scope>NUCLEOTIDE SEQUENCE [LARGE SCALE GENOMIC DNA]</scope>
    <source>
        <strain evidence="3 4">3-3</strain>
    </source>
</reference>
<sequence>MPSIFRSLTKRFFIILTIVVTALFLLACGSWYIEPAKYWYVALLGVGFAFLFSAMLAITLFWLAFRSRWFLLPVGALVIGWKPINSFFAFHPFVSRTVAKDIGSIRIMQWNVARFDEMSAKPRSGKSKRKKILEYIRKQNPDIICMQEFLESNNLKLLDANIPYFRDTLGYKYFLYAMDHRRPDTVYEHGIAIFSKYPIRHTQRRKFGGPKSMKANESFIYTDINVNGKTLRVFTTHLQSLLFTNAEFRRIEEIRQVDDSTFEKSKDIFRKFRNAYEQRMQQAATLRKQMDESPYPVVMCGDFNDVPNSYAYHTIKGDLTDVFTNKGFGVGRTFSYLSPTLRIDYIMVDKRFRVLQCMNPHPRLSDHFPVIADVVLEKPE</sequence>
<dbReference type="PANTHER" id="PTHR14859">
    <property type="entry name" value="CALCOFLUOR WHITE HYPERSENSITIVE PROTEIN PRECURSOR"/>
    <property type="match status" value="1"/>
</dbReference>
<accession>A0A0C1IXJ8</accession>